<keyword evidence="5" id="KW-0472">Membrane</keyword>
<evidence type="ECO:0000256" key="4">
    <source>
        <dbReference type="ARBA" id="ARBA00022679"/>
    </source>
</evidence>
<evidence type="ECO:0000256" key="1">
    <source>
        <dbReference type="ARBA" id="ARBA00004533"/>
    </source>
</evidence>
<dbReference type="PANTHER" id="PTHR30606">
    <property type="entry name" value="LIPID A BIOSYNTHESIS LAUROYL ACYLTRANSFERASE"/>
    <property type="match status" value="1"/>
</dbReference>
<keyword evidence="4 7" id="KW-0808">Transferase</keyword>
<evidence type="ECO:0000256" key="5">
    <source>
        <dbReference type="ARBA" id="ARBA00023136"/>
    </source>
</evidence>
<dbReference type="CDD" id="cd07984">
    <property type="entry name" value="LPLAT_LABLAT-like"/>
    <property type="match status" value="1"/>
</dbReference>
<dbReference type="GO" id="GO:0005886">
    <property type="term" value="C:plasma membrane"/>
    <property type="evidence" value="ECO:0007669"/>
    <property type="project" value="UniProtKB-SubCell"/>
</dbReference>
<evidence type="ECO:0000256" key="2">
    <source>
        <dbReference type="ARBA" id="ARBA00022475"/>
    </source>
</evidence>
<comment type="caution">
    <text evidence="7">The sequence shown here is derived from an EMBL/GenBank/DDBJ whole genome shotgun (WGS) entry which is preliminary data.</text>
</comment>
<organism evidence="7">
    <name type="scientific">mine drainage metagenome</name>
    <dbReference type="NCBI Taxonomy" id="410659"/>
    <lineage>
        <taxon>unclassified sequences</taxon>
        <taxon>metagenomes</taxon>
        <taxon>ecological metagenomes</taxon>
    </lineage>
</organism>
<dbReference type="Pfam" id="PF03279">
    <property type="entry name" value="Lip_A_acyltrans"/>
    <property type="match status" value="1"/>
</dbReference>
<keyword evidence="3" id="KW-0997">Cell inner membrane</keyword>
<evidence type="ECO:0000256" key="3">
    <source>
        <dbReference type="ARBA" id="ARBA00022519"/>
    </source>
</evidence>
<accession>T1A5T6</accession>
<gene>
    <name evidence="7" type="ORF">B1A_17745</name>
</gene>
<proteinExistence type="predicted"/>
<dbReference type="GO" id="GO:1901137">
    <property type="term" value="P:carbohydrate derivative biosynthetic process"/>
    <property type="evidence" value="ECO:0007669"/>
    <property type="project" value="UniProtKB-ARBA"/>
</dbReference>
<dbReference type="AlphaFoldDB" id="T1A5T6"/>
<evidence type="ECO:0000256" key="6">
    <source>
        <dbReference type="ARBA" id="ARBA00023315"/>
    </source>
</evidence>
<dbReference type="EMBL" id="AUZX01013060">
    <property type="protein sequence ID" value="EQD37215.1"/>
    <property type="molecule type" value="Genomic_DNA"/>
</dbReference>
<reference evidence="7" key="2">
    <citation type="journal article" date="2014" name="ISME J.">
        <title>Microbial stratification in low pH oxic and suboxic macroscopic growths along an acid mine drainage.</title>
        <authorList>
            <person name="Mendez-Garcia C."/>
            <person name="Mesa V."/>
            <person name="Sprenger R.R."/>
            <person name="Richter M."/>
            <person name="Diez M.S."/>
            <person name="Solano J."/>
            <person name="Bargiela R."/>
            <person name="Golyshina O.V."/>
            <person name="Manteca A."/>
            <person name="Ramos J.L."/>
            <person name="Gallego J.R."/>
            <person name="Llorente I."/>
            <person name="Martins Dos Santos V.A."/>
            <person name="Jensen O.N."/>
            <person name="Pelaez A.I."/>
            <person name="Sanchez J."/>
            <person name="Ferrer M."/>
        </authorList>
    </citation>
    <scope>NUCLEOTIDE SEQUENCE</scope>
</reference>
<comment type="subcellular location">
    <subcellularLocation>
        <location evidence="1">Cell inner membrane</location>
    </subcellularLocation>
</comment>
<keyword evidence="2" id="KW-1003">Cell membrane</keyword>
<reference evidence="7" key="1">
    <citation type="submission" date="2013-08" db="EMBL/GenBank/DDBJ databases">
        <authorList>
            <person name="Mendez C."/>
            <person name="Richter M."/>
            <person name="Ferrer M."/>
            <person name="Sanchez J."/>
        </authorList>
    </citation>
    <scope>NUCLEOTIDE SEQUENCE</scope>
</reference>
<dbReference type="GO" id="GO:0016746">
    <property type="term" value="F:acyltransferase activity"/>
    <property type="evidence" value="ECO:0007669"/>
    <property type="project" value="UniProtKB-KW"/>
</dbReference>
<evidence type="ECO:0000313" key="7">
    <source>
        <dbReference type="EMBL" id="EQD37215.1"/>
    </source>
</evidence>
<keyword evidence="6 7" id="KW-0012">Acyltransferase</keyword>
<dbReference type="InterPro" id="IPR004960">
    <property type="entry name" value="LipA_acyltrans"/>
</dbReference>
<dbReference type="GO" id="GO:0008610">
    <property type="term" value="P:lipid biosynthetic process"/>
    <property type="evidence" value="ECO:0007669"/>
    <property type="project" value="UniProtKB-ARBA"/>
</dbReference>
<sequence length="99" mass="11023">MPGDTPSLEVEFLGHRTRISAAPSLLAARTGCPLLPVVATRSPSGTYLVEVHPPHYIAPDQDPAQALRPLLAVFERAVRRWPEQWYPFEEGRLVDLAPR</sequence>
<name>T1A5T6_9ZZZZ</name>
<dbReference type="PANTHER" id="PTHR30606:SF9">
    <property type="entry name" value="LIPID A BIOSYNTHESIS LAUROYLTRANSFERASE"/>
    <property type="match status" value="1"/>
</dbReference>
<protein>
    <submittedName>
        <fullName evidence="7">Lipid A biosynthesis lauroyl acyltransferase</fullName>
    </submittedName>
</protein>